<dbReference type="EMBL" id="VSRR010001179">
    <property type="protein sequence ID" value="MPC23215.1"/>
    <property type="molecule type" value="Genomic_DNA"/>
</dbReference>
<keyword evidence="2" id="KW-1185">Reference proteome</keyword>
<dbReference type="Proteomes" id="UP000324222">
    <property type="component" value="Unassembled WGS sequence"/>
</dbReference>
<evidence type="ECO:0000313" key="1">
    <source>
        <dbReference type="EMBL" id="MPC23215.1"/>
    </source>
</evidence>
<gene>
    <name evidence="1" type="ORF">E2C01_016257</name>
</gene>
<name>A0A5B7DPS6_PORTR</name>
<organism evidence="1 2">
    <name type="scientific">Portunus trituberculatus</name>
    <name type="common">Swimming crab</name>
    <name type="synonym">Neptunus trituberculatus</name>
    <dbReference type="NCBI Taxonomy" id="210409"/>
    <lineage>
        <taxon>Eukaryota</taxon>
        <taxon>Metazoa</taxon>
        <taxon>Ecdysozoa</taxon>
        <taxon>Arthropoda</taxon>
        <taxon>Crustacea</taxon>
        <taxon>Multicrustacea</taxon>
        <taxon>Malacostraca</taxon>
        <taxon>Eumalacostraca</taxon>
        <taxon>Eucarida</taxon>
        <taxon>Decapoda</taxon>
        <taxon>Pleocyemata</taxon>
        <taxon>Brachyura</taxon>
        <taxon>Eubrachyura</taxon>
        <taxon>Portunoidea</taxon>
        <taxon>Portunidae</taxon>
        <taxon>Portuninae</taxon>
        <taxon>Portunus</taxon>
    </lineage>
</organism>
<accession>A0A5B7DPS6</accession>
<sequence length="66" mass="7270">MSKNKGSCVVRCAATKFKFKSPSMHSVICGHPTTKSEFCQAEIRQVQGLTVVSLISMHDVVETKIE</sequence>
<protein>
    <submittedName>
        <fullName evidence="1">Uncharacterized protein</fullName>
    </submittedName>
</protein>
<reference evidence="1 2" key="1">
    <citation type="submission" date="2019-05" db="EMBL/GenBank/DDBJ databases">
        <title>Another draft genome of Portunus trituberculatus and its Hox gene families provides insights of decapod evolution.</title>
        <authorList>
            <person name="Jeong J.-H."/>
            <person name="Song I."/>
            <person name="Kim S."/>
            <person name="Choi T."/>
            <person name="Kim D."/>
            <person name="Ryu S."/>
            <person name="Kim W."/>
        </authorList>
    </citation>
    <scope>NUCLEOTIDE SEQUENCE [LARGE SCALE GENOMIC DNA]</scope>
    <source>
        <tissue evidence="1">Muscle</tissue>
    </source>
</reference>
<evidence type="ECO:0000313" key="2">
    <source>
        <dbReference type="Proteomes" id="UP000324222"/>
    </source>
</evidence>
<comment type="caution">
    <text evidence="1">The sequence shown here is derived from an EMBL/GenBank/DDBJ whole genome shotgun (WGS) entry which is preliminary data.</text>
</comment>
<dbReference type="AlphaFoldDB" id="A0A5B7DPS6"/>
<proteinExistence type="predicted"/>